<feature type="compositionally biased region" description="Polar residues" evidence="1">
    <location>
        <begin position="830"/>
        <end position="847"/>
    </location>
</feature>
<dbReference type="GO" id="GO:0006368">
    <property type="term" value="P:transcription elongation by RNA polymerase II"/>
    <property type="evidence" value="ECO:0007669"/>
    <property type="project" value="TreeGrafter"/>
</dbReference>
<feature type="compositionally biased region" description="Acidic residues" evidence="1">
    <location>
        <begin position="18"/>
        <end position="39"/>
    </location>
</feature>
<dbReference type="GO" id="GO:0032044">
    <property type="term" value="C:DSIF complex"/>
    <property type="evidence" value="ECO:0007669"/>
    <property type="project" value="TreeGrafter"/>
</dbReference>
<accession>A0AA39N854</accession>
<feature type="region of interest" description="Disordered" evidence="1">
    <location>
        <begin position="639"/>
        <end position="664"/>
    </location>
</feature>
<dbReference type="AlphaFoldDB" id="A0AA39N854"/>
<sequence>MNSDISLRYRQFFDLEAEVDDLDEDSEGQQGAEDDDDDNTSATHSGGVHLHPVATGDEETEDVDQYVKELTERARKRRRIEHTEGNHDEDSHNTNKTSYKTSLWRVRCKRGSQDHLVNVLTRRQHVCGETISHIFALPRIRNWVYLVVQSLHTSIYTLLVSCSSVITSGGRAIFQEVPLDEQADTLKMLQSKSLEEGDWIVVKTGPYHGDVGCIRGIFEWGLDVLVVPRFVDLEFIHVSKKTQRHTKHNLLGPGGNPYVFGMNTHCLAITKPRFNEKACVDKGLLVLECRHNAVLPATTISLRILDLFHQSLHPLILAAQTKAPCPREWLFEEEEEVEVLSQSGDHDRRQGKIVVVASHHVEVLLDAGKGLHRFPFYQVVKLFCVGDYVRGIDGLKEGFIQSCSDFHVVLLTMGDNGDFEDFSCGKNTVHKLNRVQNENSNAADNDTWTGIRVIVRKCNHHLDGRRATVTSMAQTMFGLRAVVTLHKNSITNYTLDPDHLVDERTGQSLLYTVKSRSVSELKGSGKTPWIGTRVVIHGKSGPLRTKIGIVRDVICGQSNKSGLCVVLILDNYDPSLTNKEYTVDYEHVLEVTTLRPLRLFQPLKDSQSAFLPKPRFIRSGREEAIASAAATQRGTIQLERPESPAERLDPAWDPRSPAPAGLLPTPDLPNSSAFEHHDHWVTDIRLLTYRLRVQASGKPMTMTTEYNALSEKVEAYIHKGKKKKKVLESYQFVQPMEPSTPRHYDRWIVIKGDHAGKQVRSIRYDKGLNPKMPIWWTVAVVLPSDDDVDTVTGEELCIESTCLCLEDESAESKKCNMQLSRGLREEAPKSSHQQPQCPSTFSSFAAH</sequence>
<feature type="compositionally biased region" description="Basic and acidic residues" evidence="1">
    <location>
        <begin position="639"/>
        <end position="652"/>
    </location>
</feature>
<evidence type="ECO:0000256" key="1">
    <source>
        <dbReference type="SAM" id="MobiDB-lite"/>
    </source>
</evidence>
<name>A0AA39N854_9AGAR</name>
<keyword evidence="3" id="KW-1185">Reference proteome</keyword>
<gene>
    <name evidence="2" type="ORF">IW261DRAFT_1428822</name>
</gene>
<organism evidence="2 3">
    <name type="scientific">Armillaria novae-zelandiae</name>
    <dbReference type="NCBI Taxonomy" id="153914"/>
    <lineage>
        <taxon>Eukaryota</taxon>
        <taxon>Fungi</taxon>
        <taxon>Dikarya</taxon>
        <taxon>Basidiomycota</taxon>
        <taxon>Agaricomycotina</taxon>
        <taxon>Agaricomycetes</taxon>
        <taxon>Agaricomycetidae</taxon>
        <taxon>Agaricales</taxon>
        <taxon>Marasmiineae</taxon>
        <taxon>Physalacriaceae</taxon>
        <taxon>Armillaria</taxon>
    </lineage>
</organism>
<dbReference type="GO" id="GO:0003729">
    <property type="term" value="F:mRNA binding"/>
    <property type="evidence" value="ECO:0007669"/>
    <property type="project" value="TreeGrafter"/>
</dbReference>
<dbReference type="InterPro" id="IPR039659">
    <property type="entry name" value="SPT5"/>
</dbReference>
<dbReference type="PANTHER" id="PTHR11125:SF7">
    <property type="entry name" value="TRANSCRIPTION ELONGATION FACTOR SPT5"/>
    <property type="match status" value="1"/>
</dbReference>
<protein>
    <recommendedName>
        <fullName evidence="4">Chromatin elongation factor spt5</fullName>
    </recommendedName>
</protein>
<dbReference type="GO" id="GO:0006357">
    <property type="term" value="P:regulation of transcription by RNA polymerase II"/>
    <property type="evidence" value="ECO:0007669"/>
    <property type="project" value="InterPro"/>
</dbReference>
<proteinExistence type="predicted"/>
<feature type="region of interest" description="Disordered" evidence="1">
    <location>
        <begin position="823"/>
        <end position="847"/>
    </location>
</feature>
<evidence type="ECO:0000313" key="3">
    <source>
        <dbReference type="Proteomes" id="UP001175227"/>
    </source>
</evidence>
<dbReference type="EMBL" id="JAUEPR010000166">
    <property type="protein sequence ID" value="KAK0460789.1"/>
    <property type="molecule type" value="Genomic_DNA"/>
</dbReference>
<dbReference type="GO" id="GO:0032784">
    <property type="term" value="P:regulation of DNA-templated transcription elongation"/>
    <property type="evidence" value="ECO:0007669"/>
    <property type="project" value="InterPro"/>
</dbReference>
<evidence type="ECO:0008006" key="4">
    <source>
        <dbReference type="Google" id="ProtNLM"/>
    </source>
</evidence>
<reference evidence="2" key="1">
    <citation type="submission" date="2023-06" db="EMBL/GenBank/DDBJ databases">
        <authorList>
            <consortium name="Lawrence Berkeley National Laboratory"/>
            <person name="Ahrendt S."/>
            <person name="Sahu N."/>
            <person name="Indic B."/>
            <person name="Wong-Bajracharya J."/>
            <person name="Merenyi Z."/>
            <person name="Ke H.-M."/>
            <person name="Monk M."/>
            <person name="Kocsube S."/>
            <person name="Drula E."/>
            <person name="Lipzen A."/>
            <person name="Balint B."/>
            <person name="Henrissat B."/>
            <person name="Andreopoulos B."/>
            <person name="Martin F.M."/>
            <person name="Harder C.B."/>
            <person name="Rigling D."/>
            <person name="Ford K.L."/>
            <person name="Foster G.D."/>
            <person name="Pangilinan J."/>
            <person name="Papanicolaou A."/>
            <person name="Barry K."/>
            <person name="LaButti K."/>
            <person name="Viragh M."/>
            <person name="Koriabine M."/>
            <person name="Yan M."/>
            <person name="Riley R."/>
            <person name="Champramary S."/>
            <person name="Plett K.L."/>
            <person name="Tsai I.J."/>
            <person name="Slot J."/>
            <person name="Sipos G."/>
            <person name="Plett J."/>
            <person name="Nagy L.G."/>
            <person name="Grigoriev I.V."/>
        </authorList>
    </citation>
    <scope>NUCLEOTIDE SEQUENCE</scope>
    <source>
        <strain evidence="2">ICMP 16352</strain>
    </source>
</reference>
<feature type="region of interest" description="Disordered" evidence="1">
    <location>
        <begin position="18"/>
        <end position="96"/>
    </location>
</feature>
<evidence type="ECO:0000313" key="2">
    <source>
        <dbReference type="EMBL" id="KAK0460789.1"/>
    </source>
</evidence>
<comment type="caution">
    <text evidence="2">The sequence shown here is derived from an EMBL/GenBank/DDBJ whole genome shotgun (WGS) entry which is preliminary data.</text>
</comment>
<dbReference type="PANTHER" id="PTHR11125">
    <property type="entry name" value="SUPPRESSOR OF TY 5"/>
    <property type="match status" value="1"/>
</dbReference>
<dbReference type="Proteomes" id="UP001175227">
    <property type="component" value="Unassembled WGS sequence"/>
</dbReference>
<feature type="compositionally biased region" description="Basic and acidic residues" evidence="1">
    <location>
        <begin position="81"/>
        <end position="93"/>
    </location>
</feature>